<reference evidence="3" key="1">
    <citation type="submission" date="2016-11" db="UniProtKB">
        <authorList>
            <consortium name="WormBaseParasite"/>
        </authorList>
    </citation>
    <scope>IDENTIFICATION</scope>
</reference>
<evidence type="ECO:0000313" key="3">
    <source>
        <dbReference type="WBParaSite" id="L893_g30365.t1"/>
    </source>
</evidence>
<keyword evidence="2" id="KW-1185">Reference proteome</keyword>
<evidence type="ECO:0000313" key="2">
    <source>
        <dbReference type="Proteomes" id="UP000095287"/>
    </source>
</evidence>
<name>A0A1I7ZVL5_9BILA</name>
<feature type="region of interest" description="Disordered" evidence="1">
    <location>
        <begin position="96"/>
        <end position="117"/>
    </location>
</feature>
<proteinExistence type="predicted"/>
<protein>
    <submittedName>
        <fullName evidence="3">UBX domain-containing protein</fullName>
    </submittedName>
</protein>
<sequence>MPSVLSRQWESVNLYSSLFRSHGGTTTTSSGSLRGGDSNTFSQTFTSTERVKIKLLDSSGQKILKFDTRASTLSAWLQLCPLASFHRRLLSGFMASRTPKKRLGRPRGESGAAEGRR</sequence>
<dbReference type="WBParaSite" id="L893_g30365.t1">
    <property type="protein sequence ID" value="L893_g30365.t1"/>
    <property type="gene ID" value="L893_g30365"/>
</dbReference>
<dbReference type="AlphaFoldDB" id="A0A1I7ZVL5"/>
<evidence type="ECO:0000256" key="1">
    <source>
        <dbReference type="SAM" id="MobiDB-lite"/>
    </source>
</evidence>
<dbReference type="Proteomes" id="UP000095287">
    <property type="component" value="Unplaced"/>
</dbReference>
<organism evidence="2 3">
    <name type="scientific">Steinernema glaseri</name>
    <dbReference type="NCBI Taxonomy" id="37863"/>
    <lineage>
        <taxon>Eukaryota</taxon>
        <taxon>Metazoa</taxon>
        <taxon>Ecdysozoa</taxon>
        <taxon>Nematoda</taxon>
        <taxon>Chromadorea</taxon>
        <taxon>Rhabditida</taxon>
        <taxon>Tylenchina</taxon>
        <taxon>Panagrolaimomorpha</taxon>
        <taxon>Strongyloidoidea</taxon>
        <taxon>Steinernematidae</taxon>
        <taxon>Steinernema</taxon>
    </lineage>
</organism>
<accession>A0A1I7ZVL5</accession>